<reference evidence="1" key="1">
    <citation type="journal article" date="2015" name="Nature">
        <title>Complex archaea that bridge the gap between prokaryotes and eukaryotes.</title>
        <authorList>
            <person name="Spang A."/>
            <person name="Saw J.H."/>
            <person name="Jorgensen S.L."/>
            <person name="Zaremba-Niedzwiedzka K."/>
            <person name="Martijn J."/>
            <person name="Lind A.E."/>
            <person name="van Eijk R."/>
            <person name="Schleper C."/>
            <person name="Guy L."/>
            <person name="Ettema T.J."/>
        </authorList>
    </citation>
    <scope>NUCLEOTIDE SEQUENCE</scope>
</reference>
<protein>
    <submittedName>
        <fullName evidence="1">Uncharacterized protein</fullName>
    </submittedName>
</protein>
<name>A0A0F9T3F2_9ZZZZ</name>
<sequence length="129" mass="14659">MTKKAKYRKPINLKGMSLDPKRKPVPKPPPIDWESIPISGCSAMVGWWPLRRVCGHLFFHPLCNIKVIPGSQPVMFGLIASPFVVCAKCGVNTREPEAPKVDIKLSQFWEWFRYSLFRGQFKKKEGGSS</sequence>
<accession>A0A0F9T3F2</accession>
<organism evidence="1">
    <name type="scientific">marine sediment metagenome</name>
    <dbReference type="NCBI Taxonomy" id="412755"/>
    <lineage>
        <taxon>unclassified sequences</taxon>
        <taxon>metagenomes</taxon>
        <taxon>ecological metagenomes</taxon>
    </lineage>
</organism>
<dbReference type="AlphaFoldDB" id="A0A0F9T3F2"/>
<comment type="caution">
    <text evidence="1">The sequence shown here is derived from an EMBL/GenBank/DDBJ whole genome shotgun (WGS) entry which is preliminary data.</text>
</comment>
<evidence type="ECO:0000313" key="1">
    <source>
        <dbReference type="EMBL" id="KKN36018.1"/>
    </source>
</evidence>
<dbReference type="EMBL" id="LAZR01001994">
    <property type="protein sequence ID" value="KKN36018.1"/>
    <property type="molecule type" value="Genomic_DNA"/>
</dbReference>
<proteinExistence type="predicted"/>
<gene>
    <name evidence="1" type="ORF">LCGC14_0777950</name>
</gene>